<dbReference type="Proteomes" id="UP000474957">
    <property type="component" value="Unassembled WGS sequence"/>
</dbReference>
<organism evidence="2 3">
    <name type="scientific">Halovulum marinum</name>
    <dbReference type="NCBI Taxonomy" id="2662447"/>
    <lineage>
        <taxon>Bacteria</taxon>
        <taxon>Pseudomonadati</taxon>
        <taxon>Pseudomonadota</taxon>
        <taxon>Alphaproteobacteria</taxon>
        <taxon>Rhodobacterales</taxon>
        <taxon>Paracoccaceae</taxon>
        <taxon>Halovulum</taxon>
    </lineage>
</organism>
<keyword evidence="2" id="KW-0378">Hydrolase</keyword>
<gene>
    <name evidence="2" type="ORF">GE300_03460</name>
</gene>
<dbReference type="Pfam" id="PF12146">
    <property type="entry name" value="Hydrolase_4"/>
    <property type="match status" value="1"/>
</dbReference>
<dbReference type="EMBL" id="WIND01000002">
    <property type="protein sequence ID" value="MSU88677.1"/>
    <property type="molecule type" value="Genomic_DNA"/>
</dbReference>
<evidence type="ECO:0000259" key="1">
    <source>
        <dbReference type="Pfam" id="PF12146"/>
    </source>
</evidence>
<evidence type="ECO:0000313" key="2">
    <source>
        <dbReference type="EMBL" id="MSU88677.1"/>
    </source>
</evidence>
<dbReference type="InterPro" id="IPR022742">
    <property type="entry name" value="Hydrolase_4"/>
</dbReference>
<dbReference type="AlphaFoldDB" id="A0A6L5YWV0"/>
<evidence type="ECO:0000313" key="3">
    <source>
        <dbReference type="Proteomes" id="UP000474957"/>
    </source>
</evidence>
<feature type="domain" description="Serine aminopeptidase S33" evidence="1">
    <location>
        <begin position="79"/>
        <end position="277"/>
    </location>
</feature>
<protein>
    <submittedName>
        <fullName evidence="2">Alpha/beta fold hydrolase</fullName>
    </submittedName>
</protein>
<accession>A0A6L5YWV0</accession>
<comment type="caution">
    <text evidence="2">The sequence shown here is derived from an EMBL/GenBank/DDBJ whole genome shotgun (WGS) entry which is preliminary data.</text>
</comment>
<reference evidence="2 3" key="1">
    <citation type="submission" date="2019-10" db="EMBL/GenBank/DDBJ databases">
        <title>Cognatihalovulum marinum gen. nov. sp. nov., a new member of the family Rhodobacteraceae isolated from deep seawater of the Northwest Indian Ocean.</title>
        <authorList>
            <person name="Ruan C."/>
            <person name="Wang J."/>
            <person name="Zheng X."/>
            <person name="Song L."/>
            <person name="Zhu Y."/>
            <person name="Huang Y."/>
            <person name="Lu Z."/>
            <person name="Du W."/>
            <person name="Huang L."/>
            <person name="Dai X."/>
        </authorList>
    </citation>
    <scope>NUCLEOTIDE SEQUENCE [LARGE SCALE GENOMIC DNA]</scope>
    <source>
        <strain evidence="2 3">2CG4</strain>
    </source>
</reference>
<proteinExistence type="predicted"/>
<sequence length="326" mass="35498">MRFLLLLLLVLALVGAALWLLGPREPAGRGAAFDPEVIGRDVDNYLYRTERDVPGIIRGAQKHVLWADPAKRDRRPLALVYVHGFSATLEELRPVPDIVARELGANIFYTRLTGHGRDGAALAQASVADWRRDLEEAIAIGREIGERVVLIGTSTGGALITLALEDPALREAVAGVVMISPNFRLKASGASLLTWPFARRLVPMVVGAERFFAPESADHAKWWTERYPSTALLPMAAAVKAARAVDVGAIEVPALFVFSDLDEVVDHRETRAIADAWGGPVTVWPVEPGRGDDRAAHVIAGDILSPGLTGPVAERILEWTRERNLR</sequence>
<name>A0A6L5YWV0_9RHOB</name>
<dbReference type="RefSeq" id="WP_154444960.1">
    <property type="nucleotide sequence ID" value="NZ_WIND01000002.1"/>
</dbReference>
<dbReference type="GO" id="GO:0016787">
    <property type="term" value="F:hydrolase activity"/>
    <property type="evidence" value="ECO:0007669"/>
    <property type="project" value="UniProtKB-KW"/>
</dbReference>
<dbReference type="Gene3D" id="3.40.50.1820">
    <property type="entry name" value="alpha/beta hydrolase"/>
    <property type="match status" value="1"/>
</dbReference>
<keyword evidence="3" id="KW-1185">Reference proteome</keyword>
<dbReference type="SUPFAM" id="SSF53474">
    <property type="entry name" value="alpha/beta-Hydrolases"/>
    <property type="match status" value="1"/>
</dbReference>
<dbReference type="InterPro" id="IPR029058">
    <property type="entry name" value="AB_hydrolase_fold"/>
</dbReference>